<keyword evidence="1" id="KW-0472">Membrane</keyword>
<sequence>MLTPPAILIFLGLGFFYFLLSISEPPLPVPAEAWAARVVFPNISRALQDRVVGFALVNGGSHVHIAWMGQMEKPQGHAKAVMQHYLSPISTTPAPNTSIVLAIRVEQRELDGTVTHIAFNRLPQPVPTLAMVYRKVTDETMSFHVDLTPIGPTIPSGGPVLASPNAELKYTLPGNLPISRAAMSASGSLVASRYYDESAFRIYRMPECLPSSPCVADRGIPGPNLTLTLDRHLLATELYSPENGITHVFSVSFTEASEFFRVSMSIFSLIDGEWVQDELWNRPSIPYQRAVYSELVGHEVLEAANEDHLAWLKSPVVAATSTAHTLSWLFMGRVFTLDYVNATAAGKRHGYVLDDSAAVHDLHSADLCAKLANVNSDGTVLVVVNEKNDILTFEREAGFAVQEHFNDADDEAEPWWDAFFSVPNEVAFFWDGALESTPMSAKEGADSAAKQAAAAHHRAVRKPAWQLKSVWPNNMHALGVNEYVVALNLLEPDDLKGATQGEAAVEGPHVLLLYNNNVLSLLSLGRSQDGSHAARFLARRWPMLVAMSGVVAVFVGNEIRGGISPRYHALCVAGLAFWTLCCVVMTIDD</sequence>
<proteinExistence type="predicted"/>
<feature type="transmembrane region" description="Helical" evidence="1">
    <location>
        <begin position="567"/>
        <end position="587"/>
    </location>
</feature>
<evidence type="ECO:0000313" key="3">
    <source>
        <dbReference type="Proteomes" id="UP001212152"/>
    </source>
</evidence>
<feature type="transmembrane region" description="Helical" evidence="1">
    <location>
        <begin position="536"/>
        <end position="555"/>
    </location>
</feature>
<evidence type="ECO:0000256" key="1">
    <source>
        <dbReference type="SAM" id="Phobius"/>
    </source>
</evidence>
<protein>
    <submittedName>
        <fullName evidence="2">Uncharacterized protein</fullName>
    </submittedName>
</protein>
<accession>A0AAD5XQM0</accession>
<gene>
    <name evidence="2" type="ORF">HDU87_006361</name>
</gene>
<dbReference type="Proteomes" id="UP001212152">
    <property type="component" value="Unassembled WGS sequence"/>
</dbReference>
<keyword evidence="1" id="KW-1133">Transmembrane helix</keyword>
<dbReference type="EMBL" id="JADGJQ010000054">
    <property type="protein sequence ID" value="KAJ3175279.1"/>
    <property type="molecule type" value="Genomic_DNA"/>
</dbReference>
<name>A0AAD5XQM0_9FUNG</name>
<keyword evidence="1" id="KW-0812">Transmembrane</keyword>
<keyword evidence="3" id="KW-1185">Reference proteome</keyword>
<comment type="caution">
    <text evidence="2">The sequence shown here is derived from an EMBL/GenBank/DDBJ whole genome shotgun (WGS) entry which is preliminary data.</text>
</comment>
<evidence type="ECO:0000313" key="2">
    <source>
        <dbReference type="EMBL" id="KAJ3175279.1"/>
    </source>
</evidence>
<reference evidence="2" key="1">
    <citation type="submission" date="2020-05" db="EMBL/GenBank/DDBJ databases">
        <title>Phylogenomic resolution of chytrid fungi.</title>
        <authorList>
            <person name="Stajich J.E."/>
            <person name="Amses K."/>
            <person name="Simmons R."/>
            <person name="Seto K."/>
            <person name="Myers J."/>
            <person name="Bonds A."/>
            <person name="Quandt C.A."/>
            <person name="Barry K."/>
            <person name="Liu P."/>
            <person name="Grigoriev I."/>
            <person name="Longcore J.E."/>
            <person name="James T.Y."/>
        </authorList>
    </citation>
    <scope>NUCLEOTIDE SEQUENCE</scope>
    <source>
        <strain evidence="2">JEL0379</strain>
    </source>
</reference>
<dbReference type="AlphaFoldDB" id="A0AAD5XQM0"/>
<organism evidence="2 3">
    <name type="scientific">Geranomyces variabilis</name>
    <dbReference type="NCBI Taxonomy" id="109894"/>
    <lineage>
        <taxon>Eukaryota</taxon>
        <taxon>Fungi</taxon>
        <taxon>Fungi incertae sedis</taxon>
        <taxon>Chytridiomycota</taxon>
        <taxon>Chytridiomycota incertae sedis</taxon>
        <taxon>Chytridiomycetes</taxon>
        <taxon>Spizellomycetales</taxon>
        <taxon>Powellomycetaceae</taxon>
        <taxon>Geranomyces</taxon>
    </lineage>
</organism>